<sequence>MNEILEVKEVDLEKKVNEIEQKVKASSEIKALADQININNVQSIMSFGKETATEIAQFSDRILSNINNSSVEDSGRMLVQLNNIMKKFDKKDFDEEKKGFISKIFRKVKNDINKLLDKYQTIDKEIEKIYVEIKQYENEINKSNLMLEEMFDKNMMYYEKLEKYIQAGYLVIEHIKNNIIPELEKNANSGQQIEALKLQSTNYALEMIEQRVHDLELAKMVALQTAPQIKLIARGNYNLVRKINSAFVVTIPVFKTGLIQAIAIKRQKIQADAMEALDKTTNEMLLKNAQNIANQSVDIAKLTSGTSIKIETLEKTFETIIKGIEDTKQIELENKQKREESKMKLLDLQKKLEQRR</sequence>
<dbReference type="PANTHER" id="PTHR38432">
    <property type="entry name" value="TELA-LIKE PROTEIN SAOUHSC_01408"/>
    <property type="match status" value="1"/>
</dbReference>
<protein>
    <submittedName>
        <fullName evidence="3">Uncharacterized conserved protein YaaN involved in tellurite resistance</fullName>
    </submittedName>
</protein>
<keyword evidence="4" id="KW-1185">Reference proteome</keyword>
<dbReference type="InterPro" id="IPR008863">
    <property type="entry name" value="Toxic_anion-R_TelA"/>
</dbReference>
<dbReference type="PIRSF" id="PIRSF026508">
    <property type="entry name" value="TelA"/>
    <property type="match status" value="1"/>
</dbReference>
<dbReference type="RefSeq" id="WP_072889716.1">
    <property type="nucleotide sequence ID" value="NZ_FRAE01000055.1"/>
</dbReference>
<accession>A0A1M6RCY2</accession>
<gene>
    <name evidence="3" type="ORF">SAMN02744037_02076</name>
</gene>
<dbReference type="OrthoDB" id="9768858at2"/>
<dbReference type="Proteomes" id="UP000242497">
    <property type="component" value="Unassembled WGS sequence"/>
</dbReference>
<organism evidence="3 4">
    <name type="scientific">Tepidibacter formicigenes DSM 15518</name>
    <dbReference type="NCBI Taxonomy" id="1123349"/>
    <lineage>
        <taxon>Bacteria</taxon>
        <taxon>Bacillati</taxon>
        <taxon>Bacillota</taxon>
        <taxon>Clostridia</taxon>
        <taxon>Peptostreptococcales</taxon>
        <taxon>Peptostreptococcaceae</taxon>
        <taxon>Tepidibacter</taxon>
    </lineage>
</organism>
<evidence type="ECO:0000313" key="3">
    <source>
        <dbReference type="EMBL" id="SHK30324.1"/>
    </source>
</evidence>
<reference evidence="4" key="1">
    <citation type="submission" date="2016-11" db="EMBL/GenBank/DDBJ databases">
        <authorList>
            <person name="Varghese N."/>
            <person name="Submissions S."/>
        </authorList>
    </citation>
    <scope>NUCLEOTIDE SEQUENCE [LARGE SCALE GENOMIC DNA]</scope>
    <source>
        <strain evidence="4">DSM 15518</strain>
    </source>
</reference>
<evidence type="ECO:0000256" key="1">
    <source>
        <dbReference type="PIRNR" id="PIRNR026508"/>
    </source>
</evidence>
<name>A0A1M6RCY2_9FIRM</name>
<dbReference type="EMBL" id="FRAE01000055">
    <property type="protein sequence ID" value="SHK30324.1"/>
    <property type="molecule type" value="Genomic_DNA"/>
</dbReference>
<proteinExistence type="inferred from homology"/>
<dbReference type="Pfam" id="PF05816">
    <property type="entry name" value="TelA"/>
    <property type="match status" value="1"/>
</dbReference>
<dbReference type="AlphaFoldDB" id="A0A1M6RCY2"/>
<dbReference type="STRING" id="1123349.SAMN02744037_02076"/>
<keyword evidence="2" id="KW-0175">Coiled coil</keyword>
<feature type="coiled-coil region" evidence="2">
    <location>
        <begin position="105"/>
        <end position="153"/>
    </location>
</feature>
<evidence type="ECO:0000313" key="4">
    <source>
        <dbReference type="Proteomes" id="UP000242497"/>
    </source>
</evidence>
<comment type="similarity">
    <text evidence="1">Belongs to the TelA family.</text>
</comment>
<evidence type="ECO:0000256" key="2">
    <source>
        <dbReference type="SAM" id="Coils"/>
    </source>
</evidence>
<dbReference type="PANTHER" id="PTHR38432:SF2">
    <property type="entry name" value="TELLURITE RESISTANCE PROTEIN"/>
    <property type="match status" value="1"/>
</dbReference>